<reference evidence="1" key="1">
    <citation type="journal article" date="2014" name="BMC Genomics">
        <title>The Babesia bovis gene and promoter model: an update from full-length EST analysis.</title>
        <authorList>
            <person name="Yamagishi J."/>
            <person name="Wakaguri H."/>
            <person name="Yokoyama N."/>
            <person name="Yamashita R."/>
            <person name="Suzuki Y."/>
            <person name="Xuan X."/>
            <person name="Igarashi I."/>
        </authorList>
    </citation>
    <scope>NUCLEOTIDE SEQUENCE</scope>
    <source>
        <strain evidence="1">Texas</strain>
    </source>
</reference>
<proteinExistence type="evidence at transcript level"/>
<dbReference type="AlphaFoldDB" id="S6B7I0"/>
<accession>S6B7I0</accession>
<sequence>MHSSHSKISDSDGDIPLFDFQQPDRTCSIDCVDTCQSALGGKNQCMAEGVDGTTCAPFHDATNMECDANMKPCVMPRVDATQKYEIQGSTRDNPQPDRFTILGNNFNNCVSLLLTIERQSCNKLYVNNNITMTRQALSPDYKVERTTDALIFTNVKVYMPGIYRVCLYQQYERPTARFSMFAMLTGWLNFFKPASDDNPVRTVYSIDAGLLFVH</sequence>
<evidence type="ECO:0000313" key="1">
    <source>
        <dbReference type="EMBL" id="BAN65016.1"/>
    </source>
</evidence>
<organism evidence="1">
    <name type="scientific">Babesia bovis</name>
    <dbReference type="NCBI Taxonomy" id="5865"/>
    <lineage>
        <taxon>Eukaryota</taxon>
        <taxon>Sar</taxon>
        <taxon>Alveolata</taxon>
        <taxon>Apicomplexa</taxon>
        <taxon>Aconoidasida</taxon>
        <taxon>Piroplasmida</taxon>
        <taxon>Babesiidae</taxon>
        <taxon>Babesia</taxon>
    </lineage>
</organism>
<gene>
    <name evidence="1" type="primary">BBOV_IV012010</name>
</gene>
<dbReference type="EMBL" id="AK441222">
    <property type="protein sequence ID" value="BAN65016.1"/>
    <property type="molecule type" value="mRNA"/>
</dbReference>
<protein>
    <submittedName>
        <fullName evidence="1">Uncharacterized protein</fullName>
    </submittedName>
</protein>
<dbReference type="VEuPathDB" id="PiroplasmaDB:BBOV_IV012010"/>
<name>S6B7I0_BABBO</name>